<dbReference type="GO" id="GO:0008237">
    <property type="term" value="F:metallopeptidase activity"/>
    <property type="evidence" value="ECO:0007669"/>
    <property type="project" value="UniProtKB-KW"/>
</dbReference>
<comment type="cofactor">
    <cofactor evidence="6">
        <name>Zn(2+)</name>
        <dbReference type="ChEBI" id="CHEBI:29105"/>
    </cofactor>
    <text evidence="6">Binds 1 zinc ion per subunit.</text>
</comment>
<reference evidence="9 10" key="1">
    <citation type="submission" date="2020-02" db="EMBL/GenBank/DDBJ databases">
        <title>Acidophilic actinobacteria isolated from forest soil.</title>
        <authorList>
            <person name="Golinska P."/>
        </authorList>
    </citation>
    <scope>NUCLEOTIDE SEQUENCE [LARGE SCALE GENOMIC DNA]</scope>
    <source>
        <strain evidence="9 10">NL8</strain>
    </source>
</reference>
<evidence type="ECO:0000256" key="4">
    <source>
        <dbReference type="ARBA" id="ARBA00022833"/>
    </source>
</evidence>
<evidence type="ECO:0000313" key="10">
    <source>
        <dbReference type="Proteomes" id="UP000730482"/>
    </source>
</evidence>
<feature type="domain" description="Peptidase M48" evidence="8">
    <location>
        <begin position="116"/>
        <end position="226"/>
    </location>
</feature>
<keyword evidence="7" id="KW-1133">Transmembrane helix</keyword>
<protein>
    <submittedName>
        <fullName evidence="9">M48 family metalloprotease</fullName>
        <ecNumber evidence="9">3.4.24.-</ecNumber>
    </submittedName>
</protein>
<keyword evidence="1 6" id="KW-0645">Protease</keyword>
<accession>A0ABS5L535</accession>
<dbReference type="EMBL" id="JAAFYZ010000253">
    <property type="protein sequence ID" value="MBS2553432.1"/>
    <property type="molecule type" value="Genomic_DNA"/>
</dbReference>
<dbReference type="PANTHER" id="PTHR34978">
    <property type="entry name" value="POSSIBLE SENSOR-TRANSDUCER PROTEIN BLAR"/>
    <property type="match status" value="1"/>
</dbReference>
<keyword evidence="7" id="KW-0812">Transmembrane</keyword>
<dbReference type="RefSeq" id="WP_212019976.1">
    <property type="nucleotide sequence ID" value="NZ_JAAFYZ010000253.1"/>
</dbReference>
<dbReference type="Proteomes" id="UP000730482">
    <property type="component" value="Unassembled WGS sequence"/>
</dbReference>
<organism evidence="9 10">
    <name type="scientific">Catenulispora pinistramenti</name>
    <dbReference type="NCBI Taxonomy" id="2705254"/>
    <lineage>
        <taxon>Bacteria</taxon>
        <taxon>Bacillati</taxon>
        <taxon>Actinomycetota</taxon>
        <taxon>Actinomycetes</taxon>
        <taxon>Catenulisporales</taxon>
        <taxon>Catenulisporaceae</taxon>
        <taxon>Catenulispora</taxon>
    </lineage>
</organism>
<keyword evidence="3 6" id="KW-0378">Hydrolase</keyword>
<dbReference type="InterPro" id="IPR052173">
    <property type="entry name" value="Beta-lactam_resp_regulator"/>
</dbReference>
<evidence type="ECO:0000256" key="7">
    <source>
        <dbReference type="SAM" id="Phobius"/>
    </source>
</evidence>
<dbReference type="PANTHER" id="PTHR34978:SF3">
    <property type="entry name" value="SLR0241 PROTEIN"/>
    <property type="match status" value="1"/>
</dbReference>
<keyword evidence="4 6" id="KW-0862">Zinc</keyword>
<feature type="transmembrane region" description="Helical" evidence="7">
    <location>
        <begin position="79"/>
        <end position="100"/>
    </location>
</feature>
<evidence type="ECO:0000256" key="6">
    <source>
        <dbReference type="RuleBase" id="RU003983"/>
    </source>
</evidence>
<comment type="caution">
    <text evidence="9">The sequence shown here is derived from an EMBL/GenBank/DDBJ whole genome shotgun (WGS) entry which is preliminary data.</text>
</comment>
<evidence type="ECO:0000256" key="5">
    <source>
        <dbReference type="ARBA" id="ARBA00023049"/>
    </source>
</evidence>
<dbReference type="EC" id="3.4.24.-" evidence="9"/>
<comment type="similarity">
    <text evidence="6">Belongs to the peptidase M48 family.</text>
</comment>
<dbReference type="InterPro" id="IPR001915">
    <property type="entry name" value="Peptidase_M48"/>
</dbReference>
<keyword evidence="2" id="KW-0479">Metal-binding</keyword>
<evidence type="ECO:0000313" key="9">
    <source>
        <dbReference type="EMBL" id="MBS2553432.1"/>
    </source>
</evidence>
<feature type="transmembrane region" description="Helical" evidence="7">
    <location>
        <begin position="30"/>
        <end position="59"/>
    </location>
</feature>
<name>A0ABS5L535_9ACTN</name>
<evidence type="ECO:0000256" key="2">
    <source>
        <dbReference type="ARBA" id="ARBA00022723"/>
    </source>
</evidence>
<keyword evidence="10" id="KW-1185">Reference proteome</keyword>
<gene>
    <name evidence="9" type="ORF">KGQ19_41925</name>
</gene>
<keyword evidence="7" id="KW-0472">Membrane</keyword>
<feature type="transmembrane region" description="Helical" evidence="7">
    <location>
        <begin position="6"/>
        <end position="23"/>
    </location>
</feature>
<evidence type="ECO:0000256" key="1">
    <source>
        <dbReference type="ARBA" id="ARBA00022670"/>
    </source>
</evidence>
<sequence length="331" mass="35282">MNVNVYLPLLAALALGTAGPTLGRRLPPAVATVLLTAAALVTALTSLASLALLTGVVVLRLPEFAAEDRLSDAVLVHGPVSPLVGTVSGLALLALLPFAIRAGIRLWRESARTYRLAKAFSAHPASIAVIQDPRAQAFAVPGIPSLPGHAAIPTRIVATDSLLRTLDEDQRRAMFAHEQAHLHHRHHLYLLLTNLAAVANPLLWRLPDAVTEATERWADEDAAAAVGNREVLARALGRAALSNLPRTIPAMAQAHVGKRVRALMAPPPPRRRALAAIVGIAIAATVWASFQSAQEADRFFDSAHAAWHIAHERNDEDTHFVVADLGSPIRS</sequence>
<evidence type="ECO:0000256" key="3">
    <source>
        <dbReference type="ARBA" id="ARBA00022801"/>
    </source>
</evidence>
<dbReference type="Gene3D" id="3.30.2010.10">
    <property type="entry name" value="Metalloproteases ('zincins'), catalytic domain"/>
    <property type="match status" value="1"/>
</dbReference>
<dbReference type="Pfam" id="PF01435">
    <property type="entry name" value="Peptidase_M48"/>
    <property type="match status" value="1"/>
</dbReference>
<feature type="transmembrane region" description="Helical" evidence="7">
    <location>
        <begin position="273"/>
        <end position="290"/>
    </location>
</feature>
<keyword evidence="5 6" id="KW-0482">Metalloprotease</keyword>
<evidence type="ECO:0000259" key="8">
    <source>
        <dbReference type="Pfam" id="PF01435"/>
    </source>
</evidence>
<proteinExistence type="inferred from homology"/>